<feature type="non-terminal residue" evidence="2">
    <location>
        <position position="142"/>
    </location>
</feature>
<evidence type="ECO:0000313" key="3">
    <source>
        <dbReference type="Proteomes" id="UP000325081"/>
    </source>
</evidence>
<dbReference type="EMBL" id="BKCP01005461">
    <property type="protein sequence ID" value="GER38178.1"/>
    <property type="molecule type" value="Genomic_DNA"/>
</dbReference>
<reference evidence="3" key="1">
    <citation type="journal article" date="2019" name="Curr. Biol.">
        <title>Genome Sequence of Striga asiatica Provides Insight into the Evolution of Plant Parasitism.</title>
        <authorList>
            <person name="Yoshida S."/>
            <person name="Kim S."/>
            <person name="Wafula E.K."/>
            <person name="Tanskanen J."/>
            <person name="Kim Y.M."/>
            <person name="Honaas L."/>
            <person name="Yang Z."/>
            <person name="Spallek T."/>
            <person name="Conn C.E."/>
            <person name="Ichihashi Y."/>
            <person name="Cheong K."/>
            <person name="Cui S."/>
            <person name="Der J.P."/>
            <person name="Gundlach H."/>
            <person name="Jiao Y."/>
            <person name="Hori C."/>
            <person name="Ishida J.K."/>
            <person name="Kasahara H."/>
            <person name="Kiba T."/>
            <person name="Kim M.S."/>
            <person name="Koo N."/>
            <person name="Laohavisit A."/>
            <person name="Lee Y.H."/>
            <person name="Lumba S."/>
            <person name="McCourt P."/>
            <person name="Mortimer J.C."/>
            <person name="Mutuku J.M."/>
            <person name="Nomura T."/>
            <person name="Sasaki-Sekimoto Y."/>
            <person name="Seto Y."/>
            <person name="Wang Y."/>
            <person name="Wakatake T."/>
            <person name="Sakakibara H."/>
            <person name="Demura T."/>
            <person name="Yamaguchi S."/>
            <person name="Yoneyama K."/>
            <person name="Manabe R.I."/>
            <person name="Nelson D.C."/>
            <person name="Schulman A.H."/>
            <person name="Timko M.P."/>
            <person name="dePamphilis C.W."/>
            <person name="Choi D."/>
            <person name="Shirasu K."/>
        </authorList>
    </citation>
    <scope>NUCLEOTIDE SEQUENCE [LARGE SCALE GENOMIC DNA]</scope>
    <source>
        <strain evidence="3">cv. UVA1</strain>
    </source>
</reference>
<dbReference type="Proteomes" id="UP000325081">
    <property type="component" value="Unassembled WGS sequence"/>
</dbReference>
<feature type="region of interest" description="Disordered" evidence="1">
    <location>
        <begin position="116"/>
        <end position="142"/>
    </location>
</feature>
<dbReference type="GO" id="GO:0016746">
    <property type="term" value="F:acyltransferase activity"/>
    <property type="evidence" value="ECO:0007669"/>
    <property type="project" value="UniProtKB-KW"/>
</dbReference>
<name>A0A5A7Q031_STRAF</name>
<comment type="caution">
    <text evidence="2">The sequence shown here is derived from an EMBL/GenBank/DDBJ whole genome shotgun (WGS) entry which is preliminary data.</text>
</comment>
<sequence length="142" mass="15903">TLKEEEINVLKFCAWVQQNGISKFQIKYKEGTSKMSYDDSLRGLPNSSFLAHTKRSEEGKESSRWELCLRPLLSLKGSTERSGTQVFKSSFLGSSYELGSEDPLWVAESNNNKIGFQSTDPRRSASEIPLSEQGSGKKIISM</sequence>
<accession>A0A5A7Q031</accession>
<proteinExistence type="predicted"/>
<organism evidence="2 3">
    <name type="scientific">Striga asiatica</name>
    <name type="common">Asiatic witchweed</name>
    <name type="synonym">Buchnera asiatica</name>
    <dbReference type="NCBI Taxonomy" id="4170"/>
    <lineage>
        <taxon>Eukaryota</taxon>
        <taxon>Viridiplantae</taxon>
        <taxon>Streptophyta</taxon>
        <taxon>Embryophyta</taxon>
        <taxon>Tracheophyta</taxon>
        <taxon>Spermatophyta</taxon>
        <taxon>Magnoliopsida</taxon>
        <taxon>eudicotyledons</taxon>
        <taxon>Gunneridae</taxon>
        <taxon>Pentapetalae</taxon>
        <taxon>asterids</taxon>
        <taxon>lamiids</taxon>
        <taxon>Lamiales</taxon>
        <taxon>Orobanchaceae</taxon>
        <taxon>Buchnereae</taxon>
        <taxon>Striga</taxon>
    </lineage>
</organism>
<dbReference type="AlphaFoldDB" id="A0A5A7Q031"/>
<gene>
    <name evidence="2" type="ORF">STAS_14645</name>
</gene>
<protein>
    <submittedName>
        <fullName evidence="2">UDP-3-O-acylglucosamine N-acyltransferase</fullName>
    </submittedName>
</protein>
<keyword evidence="2" id="KW-0808">Transferase</keyword>
<feature type="non-terminal residue" evidence="2">
    <location>
        <position position="1"/>
    </location>
</feature>
<keyword evidence="2" id="KW-0012">Acyltransferase</keyword>
<evidence type="ECO:0000256" key="1">
    <source>
        <dbReference type="SAM" id="MobiDB-lite"/>
    </source>
</evidence>
<keyword evidence="3" id="KW-1185">Reference proteome</keyword>
<evidence type="ECO:0000313" key="2">
    <source>
        <dbReference type="EMBL" id="GER38178.1"/>
    </source>
</evidence>